<dbReference type="Pfam" id="PF00534">
    <property type="entry name" value="Glycos_transf_1"/>
    <property type="match status" value="1"/>
</dbReference>
<dbReference type="RefSeq" id="WP_312888568.1">
    <property type="nucleotide sequence ID" value="NZ_BAAAJZ010000001.1"/>
</dbReference>
<organism evidence="3 4">
    <name type="scientific">Pseudonocardia alni</name>
    <name type="common">Amycolata alni</name>
    <dbReference type="NCBI Taxonomy" id="33907"/>
    <lineage>
        <taxon>Bacteria</taxon>
        <taxon>Bacillati</taxon>
        <taxon>Actinomycetota</taxon>
        <taxon>Actinomycetes</taxon>
        <taxon>Pseudonocardiales</taxon>
        <taxon>Pseudonocardiaceae</taxon>
        <taxon>Pseudonocardia</taxon>
    </lineage>
</organism>
<evidence type="ECO:0000256" key="1">
    <source>
        <dbReference type="ARBA" id="ARBA00022679"/>
    </source>
</evidence>
<keyword evidence="1" id="KW-0808">Transferase</keyword>
<comment type="caution">
    <text evidence="3">The sequence shown here is derived from an EMBL/GenBank/DDBJ whole genome shotgun (WGS) entry which is preliminary data.</text>
</comment>
<sequence>MTAPAPPRTTGRAVHVVVPAGIDDPRSPSGGNRYDRGVCAAFDRPVREIAVAGGWPDPDRAALERLDAALTGVPDGASVLLDGLVACAAPGVLARHTGRVRAVVLVHLPLGDEHGLAAAVVADRRGRERAALHAAAAVVTTSRWTARRVVRLHQLPLARVHVASPGVDPAPMTSAHPAGTRLLAVGALTPTKGHDLLVEALARVADREWTLRLAGPLDRDPAHAAAVRAAVDRHGLAGRITLTGPLTGPALDAAYTSADLLVLPSRTESYGMVVTEALARAVPVIAAAVGGVSEALGDGGLLVDPGDQDALAGALRSWLTDPGMRADLRAAARDRRDRLDGWADTARALCAVLP</sequence>
<name>A0A852W886_PSEA5</name>
<reference evidence="3 4" key="1">
    <citation type="submission" date="2020-07" db="EMBL/GenBank/DDBJ databases">
        <title>Sequencing the genomes of 1000 actinobacteria strains.</title>
        <authorList>
            <person name="Klenk H.-P."/>
        </authorList>
    </citation>
    <scope>NUCLEOTIDE SEQUENCE [LARGE SCALE GENOMIC DNA]</scope>
    <source>
        <strain evidence="3 4">DSM 44749</strain>
    </source>
</reference>
<dbReference type="GO" id="GO:0016757">
    <property type="term" value="F:glycosyltransferase activity"/>
    <property type="evidence" value="ECO:0007669"/>
    <property type="project" value="InterPro"/>
</dbReference>
<protein>
    <submittedName>
        <fullName evidence="3">Glycosyltransferase involved in cell wall biosynthesis</fullName>
    </submittedName>
</protein>
<evidence type="ECO:0000313" key="4">
    <source>
        <dbReference type="Proteomes" id="UP000549695"/>
    </source>
</evidence>
<accession>A0A852W886</accession>
<dbReference type="PANTHER" id="PTHR46401">
    <property type="entry name" value="GLYCOSYLTRANSFERASE WBBK-RELATED"/>
    <property type="match status" value="1"/>
</dbReference>
<dbReference type="CDD" id="cd03801">
    <property type="entry name" value="GT4_PimA-like"/>
    <property type="match status" value="1"/>
</dbReference>
<dbReference type="Gene3D" id="3.40.50.2000">
    <property type="entry name" value="Glycogen Phosphorylase B"/>
    <property type="match status" value="2"/>
</dbReference>
<dbReference type="GeneID" id="98052152"/>
<dbReference type="Proteomes" id="UP000549695">
    <property type="component" value="Unassembled WGS sequence"/>
</dbReference>
<dbReference type="GO" id="GO:0009103">
    <property type="term" value="P:lipopolysaccharide biosynthetic process"/>
    <property type="evidence" value="ECO:0007669"/>
    <property type="project" value="TreeGrafter"/>
</dbReference>
<evidence type="ECO:0000313" key="3">
    <source>
        <dbReference type="EMBL" id="NYG02096.1"/>
    </source>
</evidence>
<dbReference type="PANTHER" id="PTHR46401:SF2">
    <property type="entry name" value="GLYCOSYLTRANSFERASE WBBK-RELATED"/>
    <property type="match status" value="1"/>
</dbReference>
<dbReference type="AlphaFoldDB" id="A0A852W886"/>
<evidence type="ECO:0000259" key="2">
    <source>
        <dbReference type="Pfam" id="PF00534"/>
    </source>
</evidence>
<gene>
    <name evidence="3" type="ORF">HDA37_002381</name>
</gene>
<dbReference type="SUPFAM" id="SSF53756">
    <property type="entry name" value="UDP-Glycosyltransferase/glycogen phosphorylase"/>
    <property type="match status" value="1"/>
</dbReference>
<feature type="domain" description="Glycosyl transferase family 1" evidence="2">
    <location>
        <begin position="182"/>
        <end position="334"/>
    </location>
</feature>
<keyword evidence="4" id="KW-1185">Reference proteome</keyword>
<dbReference type="EMBL" id="JACCCZ010000001">
    <property type="protein sequence ID" value="NYG02096.1"/>
    <property type="molecule type" value="Genomic_DNA"/>
</dbReference>
<proteinExistence type="predicted"/>
<dbReference type="InterPro" id="IPR001296">
    <property type="entry name" value="Glyco_trans_1"/>
</dbReference>